<protein>
    <submittedName>
        <fullName evidence="9">Major facilitator transporter</fullName>
    </submittedName>
</protein>
<dbReference type="EMBL" id="AWOR01000012">
    <property type="protein sequence ID" value="KGH31519.1"/>
    <property type="molecule type" value="Genomic_DNA"/>
</dbReference>
<dbReference type="InterPro" id="IPR011701">
    <property type="entry name" value="MFS"/>
</dbReference>
<feature type="transmembrane region" description="Helical" evidence="7">
    <location>
        <begin position="17"/>
        <end position="42"/>
    </location>
</feature>
<feature type="transmembrane region" description="Helical" evidence="7">
    <location>
        <begin position="388"/>
        <end position="411"/>
    </location>
</feature>
<gene>
    <name evidence="9" type="ORF">P353_04555</name>
</gene>
<keyword evidence="5 7" id="KW-1133">Transmembrane helix</keyword>
<evidence type="ECO:0000256" key="6">
    <source>
        <dbReference type="ARBA" id="ARBA00023136"/>
    </source>
</evidence>
<feature type="transmembrane region" description="Helical" evidence="7">
    <location>
        <begin position="108"/>
        <end position="133"/>
    </location>
</feature>
<proteinExistence type="predicted"/>
<dbReference type="GO" id="GO:0022857">
    <property type="term" value="F:transmembrane transporter activity"/>
    <property type="evidence" value="ECO:0007669"/>
    <property type="project" value="InterPro"/>
</dbReference>
<feature type="transmembrane region" description="Helical" evidence="7">
    <location>
        <begin position="324"/>
        <end position="348"/>
    </location>
</feature>
<feature type="domain" description="Major facilitator superfamily (MFS) profile" evidence="8">
    <location>
        <begin position="17"/>
        <end position="415"/>
    </location>
</feature>
<feature type="transmembrane region" description="Helical" evidence="7">
    <location>
        <begin position="83"/>
        <end position="102"/>
    </location>
</feature>
<comment type="caution">
    <text evidence="9">The sequence shown here is derived from an EMBL/GenBank/DDBJ whole genome shotgun (WGS) entry which is preliminary data.</text>
</comment>
<dbReference type="Gene3D" id="1.20.1250.20">
    <property type="entry name" value="MFS general substrate transporter like domains"/>
    <property type="match status" value="1"/>
</dbReference>
<dbReference type="Pfam" id="PF07690">
    <property type="entry name" value="MFS_1"/>
    <property type="match status" value="1"/>
</dbReference>
<keyword evidence="4 7" id="KW-0812">Transmembrane</keyword>
<dbReference type="Proteomes" id="UP000029553">
    <property type="component" value="Unassembled WGS sequence"/>
</dbReference>
<keyword evidence="2" id="KW-0813">Transport</keyword>
<dbReference type="PANTHER" id="PTHR23517:SF13">
    <property type="entry name" value="MAJOR FACILITATOR SUPERFAMILY MFS_1"/>
    <property type="match status" value="1"/>
</dbReference>
<evidence type="ECO:0000256" key="4">
    <source>
        <dbReference type="ARBA" id="ARBA00022692"/>
    </source>
</evidence>
<dbReference type="InterPro" id="IPR036259">
    <property type="entry name" value="MFS_trans_sf"/>
</dbReference>
<organism evidence="9 10">
    <name type="scientific">Comamonas testosteroni</name>
    <name type="common">Pseudomonas testosteroni</name>
    <dbReference type="NCBI Taxonomy" id="285"/>
    <lineage>
        <taxon>Bacteria</taxon>
        <taxon>Pseudomonadati</taxon>
        <taxon>Pseudomonadota</taxon>
        <taxon>Betaproteobacteria</taxon>
        <taxon>Burkholderiales</taxon>
        <taxon>Comamonadaceae</taxon>
        <taxon>Comamonas</taxon>
    </lineage>
</organism>
<dbReference type="InterPro" id="IPR050171">
    <property type="entry name" value="MFS_Transporters"/>
</dbReference>
<feature type="transmembrane region" description="Helical" evidence="7">
    <location>
        <begin position="360"/>
        <end position="382"/>
    </location>
</feature>
<evidence type="ECO:0000313" key="9">
    <source>
        <dbReference type="EMBL" id="KGH31519.1"/>
    </source>
</evidence>
<feature type="transmembrane region" description="Helical" evidence="7">
    <location>
        <begin position="179"/>
        <end position="198"/>
    </location>
</feature>
<dbReference type="PANTHER" id="PTHR23517">
    <property type="entry name" value="RESISTANCE PROTEIN MDTM, PUTATIVE-RELATED-RELATED"/>
    <property type="match status" value="1"/>
</dbReference>
<feature type="transmembrane region" description="Helical" evidence="7">
    <location>
        <begin position="54"/>
        <end position="71"/>
    </location>
</feature>
<evidence type="ECO:0000256" key="3">
    <source>
        <dbReference type="ARBA" id="ARBA00022475"/>
    </source>
</evidence>
<evidence type="ECO:0000256" key="2">
    <source>
        <dbReference type="ARBA" id="ARBA00022448"/>
    </source>
</evidence>
<evidence type="ECO:0000256" key="5">
    <source>
        <dbReference type="ARBA" id="ARBA00022989"/>
    </source>
</evidence>
<comment type="subcellular location">
    <subcellularLocation>
        <location evidence="1">Cell membrane</location>
        <topology evidence="1">Multi-pass membrane protein</topology>
    </subcellularLocation>
</comment>
<dbReference type="PROSITE" id="PS50850">
    <property type="entry name" value="MFS"/>
    <property type="match status" value="1"/>
</dbReference>
<dbReference type="AlphaFoldDB" id="A0A096FNQ5"/>
<evidence type="ECO:0000256" key="7">
    <source>
        <dbReference type="SAM" id="Phobius"/>
    </source>
</evidence>
<evidence type="ECO:0000259" key="8">
    <source>
        <dbReference type="PROSITE" id="PS50850"/>
    </source>
</evidence>
<evidence type="ECO:0000313" key="10">
    <source>
        <dbReference type="Proteomes" id="UP000029553"/>
    </source>
</evidence>
<dbReference type="GO" id="GO:0005886">
    <property type="term" value="C:plasma membrane"/>
    <property type="evidence" value="ECO:0007669"/>
    <property type="project" value="UniProtKB-SubCell"/>
</dbReference>
<reference evidence="9 10" key="1">
    <citation type="submission" date="2013-09" db="EMBL/GenBank/DDBJ databases">
        <title>High correlation between genotypes and phenotypes of environmental bacteria Comamonas testosteroni strains.</title>
        <authorList>
            <person name="Liu L."/>
            <person name="Zhu W."/>
            <person name="Xia X."/>
            <person name="Xu B."/>
            <person name="Luo M."/>
            <person name="Wang G."/>
        </authorList>
    </citation>
    <scope>NUCLEOTIDE SEQUENCE [LARGE SCALE GENOMIC DNA]</scope>
    <source>
        <strain evidence="9 10">JL40</strain>
    </source>
</reference>
<dbReference type="RefSeq" id="WP_052084692.1">
    <property type="nucleotide sequence ID" value="NZ_AWOR01000012.1"/>
</dbReference>
<dbReference type="InterPro" id="IPR020846">
    <property type="entry name" value="MFS_dom"/>
</dbReference>
<name>A0A096FNQ5_COMTE</name>
<feature type="transmembrane region" description="Helical" evidence="7">
    <location>
        <begin position="233"/>
        <end position="255"/>
    </location>
</feature>
<feature type="transmembrane region" description="Helical" evidence="7">
    <location>
        <begin position="267"/>
        <end position="287"/>
    </location>
</feature>
<feature type="transmembrane region" description="Helical" evidence="7">
    <location>
        <begin position="145"/>
        <end position="167"/>
    </location>
</feature>
<keyword evidence="3" id="KW-1003">Cell membrane</keyword>
<evidence type="ECO:0000256" key="1">
    <source>
        <dbReference type="ARBA" id="ARBA00004651"/>
    </source>
</evidence>
<dbReference type="SUPFAM" id="SSF103473">
    <property type="entry name" value="MFS general substrate transporter"/>
    <property type="match status" value="1"/>
</dbReference>
<feature type="transmembrane region" description="Helical" evidence="7">
    <location>
        <begin position="299"/>
        <end position="318"/>
    </location>
</feature>
<sequence length="421" mass="44604">MSQGNTWQAEVATAQAAVWWVGFGLVVGVLGAALISPLYALYQQAWQLRPSDISLIYVLYMCGGLCALLFLGRLPDRIGFQRVMLCFLCLTLAGTLISMLAWNLPSLIVGRFMVGVSSSLITISATTGLTLLAASGGTGLQPQRVAMVASFLNVLGFGLGPLIGGMAGQWLPQPLTTAYLVPLVLGCIGVAGVVTLRLPESVQRDAGQLGQAPGRLHWRDCLPRLTLPVREDFLAFALTCGYPFVAFGIFGLYASMAPLFLQQMIPWSGPVVSGTAIAVILLVSAGIQLVAASLPLHRCGFVGMALLVLSNGMLLLNLQTRSTLLFILGVGLTALGHGMSMLAGMTMVGRLARPDNRAGLLSTYQTIGLLGSMLPMLAVGWIADRWSITLAVSLFAGFVMLLATLLGLAFARHPRMREAAD</sequence>
<keyword evidence="6 7" id="KW-0472">Membrane</keyword>
<accession>A0A096FNQ5</accession>